<reference evidence="1" key="1">
    <citation type="submission" date="2021-04" db="EMBL/GenBank/DDBJ databases">
        <authorList>
            <person name="Chebbi M.A.C M."/>
        </authorList>
    </citation>
    <scope>NUCLEOTIDE SEQUENCE</scope>
</reference>
<evidence type="ECO:0000313" key="2">
    <source>
        <dbReference type="Proteomes" id="UP000786811"/>
    </source>
</evidence>
<proteinExistence type="predicted"/>
<organism evidence="1 2">
    <name type="scientific">Cotesia congregata</name>
    <name type="common">Parasitoid wasp</name>
    <name type="synonym">Apanteles congregatus</name>
    <dbReference type="NCBI Taxonomy" id="51543"/>
    <lineage>
        <taxon>Eukaryota</taxon>
        <taxon>Metazoa</taxon>
        <taxon>Ecdysozoa</taxon>
        <taxon>Arthropoda</taxon>
        <taxon>Hexapoda</taxon>
        <taxon>Insecta</taxon>
        <taxon>Pterygota</taxon>
        <taxon>Neoptera</taxon>
        <taxon>Endopterygota</taxon>
        <taxon>Hymenoptera</taxon>
        <taxon>Apocrita</taxon>
        <taxon>Ichneumonoidea</taxon>
        <taxon>Braconidae</taxon>
        <taxon>Microgastrinae</taxon>
        <taxon>Cotesia</taxon>
    </lineage>
</organism>
<accession>A0A8J2H532</accession>
<sequence>MDFCDSLEDPVIVGPFFKAIGLNADNCPPDGVYGTEGYQIPMEYLPDGFMSNNYKVIIEIFYEDINLIIIHTFLKVTTKNCEKKPQFSVCFF</sequence>
<name>A0A8J2H532_COTCN</name>
<dbReference type="EMBL" id="CAJNRD030001114">
    <property type="protein sequence ID" value="CAG5074148.1"/>
    <property type="molecule type" value="Genomic_DNA"/>
</dbReference>
<evidence type="ECO:0000313" key="1">
    <source>
        <dbReference type="EMBL" id="CAG5074148.1"/>
    </source>
</evidence>
<keyword evidence="2" id="KW-1185">Reference proteome</keyword>
<dbReference type="AlphaFoldDB" id="A0A8J2H532"/>
<dbReference type="OrthoDB" id="7688248at2759"/>
<protein>
    <submittedName>
        <fullName evidence="1">Uncharacterized protein</fullName>
    </submittedName>
</protein>
<comment type="caution">
    <text evidence="1">The sequence shown here is derived from an EMBL/GenBank/DDBJ whole genome shotgun (WGS) entry which is preliminary data.</text>
</comment>
<dbReference type="Proteomes" id="UP000786811">
    <property type="component" value="Unassembled WGS sequence"/>
</dbReference>
<gene>
    <name evidence="1" type="ORF">HICCMSTLAB_LOCUS920</name>
</gene>